<evidence type="ECO:0000259" key="8">
    <source>
        <dbReference type="PROSITE" id="PS50928"/>
    </source>
</evidence>
<evidence type="ECO:0000256" key="1">
    <source>
        <dbReference type="ARBA" id="ARBA00004651"/>
    </source>
</evidence>
<dbReference type="InterPro" id="IPR035906">
    <property type="entry name" value="MetI-like_sf"/>
</dbReference>
<protein>
    <submittedName>
        <fullName evidence="9">Sugar ABC transporter permease</fullName>
    </submittedName>
</protein>
<dbReference type="OrthoDB" id="4319190at2"/>
<name>A0A4V2LY00_9ACTN</name>
<keyword evidence="6 7" id="KW-0472">Membrane</keyword>
<comment type="similarity">
    <text evidence="7">Belongs to the binding-protein-dependent transport system permease family.</text>
</comment>
<feature type="transmembrane region" description="Helical" evidence="7">
    <location>
        <begin position="77"/>
        <end position="98"/>
    </location>
</feature>
<feature type="domain" description="ABC transmembrane type-1" evidence="8">
    <location>
        <begin position="73"/>
        <end position="288"/>
    </location>
</feature>
<comment type="caution">
    <text evidence="9">The sequence shown here is derived from an EMBL/GenBank/DDBJ whole genome shotgun (WGS) entry which is preliminary data.</text>
</comment>
<accession>A0A4V2LY00</accession>
<dbReference type="Pfam" id="PF00528">
    <property type="entry name" value="BPD_transp_1"/>
    <property type="match status" value="1"/>
</dbReference>
<dbReference type="Proteomes" id="UP000292346">
    <property type="component" value="Unassembled WGS sequence"/>
</dbReference>
<dbReference type="InterPro" id="IPR051393">
    <property type="entry name" value="ABC_transporter_permease"/>
</dbReference>
<dbReference type="PANTHER" id="PTHR30193">
    <property type="entry name" value="ABC TRANSPORTER PERMEASE PROTEIN"/>
    <property type="match status" value="1"/>
</dbReference>
<evidence type="ECO:0000256" key="3">
    <source>
        <dbReference type="ARBA" id="ARBA00022475"/>
    </source>
</evidence>
<dbReference type="GO" id="GO:0005886">
    <property type="term" value="C:plasma membrane"/>
    <property type="evidence" value="ECO:0007669"/>
    <property type="project" value="UniProtKB-SubCell"/>
</dbReference>
<dbReference type="EMBL" id="SJJZ01000005">
    <property type="protein sequence ID" value="TCC02476.1"/>
    <property type="molecule type" value="Genomic_DNA"/>
</dbReference>
<dbReference type="AlphaFoldDB" id="A0A4V2LY00"/>
<comment type="subcellular location">
    <subcellularLocation>
        <location evidence="1 7">Cell membrane</location>
        <topology evidence="1 7">Multi-pass membrane protein</topology>
    </subcellularLocation>
</comment>
<keyword evidence="4 7" id="KW-0812">Transmembrane</keyword>
<evidence type="ECO:0000256" key="2">
    <source>
        <dbReference type="ARBA" id="ARBA00022448"/>
    </source>
</evidence>
<dbReference type="GO" id="GO:0055085">
    <property type="term" value="P:transmembrane transport"/>
    <property type="evidence" value="ECO:0007669"/>
    <property type="project" value="InterPro"/>
</dbReference>
<organism evidence="9 10">
    <name type="scientific">Kribbella soli</name>
    <dbReference type="NCBI Taxonomy" id="1124743"/>
    <lineage>
        <taxon>Bacteria</taxon>
        <taxon>Bacillati</taxon>
        <taxon>Actinomycetota</taxon>
        <taxon>Actinomycetes</taxon>
        <taxon>Propionibacteriales</taxon>
        <taxon>Kribbellaceae</taxon>
        <taxon>Kribbella</taxon>
    </lineage>
</organism>
<keyword evidence="5 7" id="KW-1133">Transmembrane helix</keyword>
<dbReference type="RefSeq" id="WP_131346196.1">
    <property type="nucleotide sequence ID" value="NZ_SJJZ01000005.1"/>
</dbReference>
<keyword evidence="3" id="KW-1003">Cell membrane</keyword>
<evidence type="ECO:0000256" key="7">
    <source>
        <dbReference type="RuleBase" id="RU363032"/>
    </source>
</evidence>
<feature type="transmembrane region" description="Helical" evidence="7">
    <location>
        <begin position="158"/>
        <end position="181"/>
    </location>
</feature>
<feature type="transmembrane region" description="Helical" evidence="7">
    <location>
        <begin position="110"/>
        <end position="130"/>
    </location>
</feature>
<evidence type="ECO:0000256" key="4">
    <source>
        <dbReference type="ARBA" id="ARBA00022692"/>
    </source>
</evidence>
<keyword evidence="2 7" id="KW-0813">Transport</keyword>
<dbReference type="CDD" id="cd06261">
    <property type="entry name" value="TM_PBP2"/>
    <property type="match status" value="1"/>
</dbReference>
<gene>
    <name evidence="9" type="ORF">E0H45_36090</name>
</gene>
<evidence type="ECO:0000313" key="10">
    <source>
        <dbReference type="Proteomes" id="UP000292346"/>
    </source>
</evidence>
<proteinExistence type="inferred from homology"/>
<keyword evidence="10" id="KW-1185">Reference proteome</keyword>
<evidence type="ECO:0000256" key="6">
    <source>
        <dbReference type="ARBA" id="ARBA00023136"/>
    </source>
</evidence>
<reference evidence="9 10" key="1">
    <citation type="submission" date="2019-02" db="EMBL/GenBank/DDBJ databases">
        <title>Kribbella capetownensis sp. nov. and Kribbella speibonae sp. nov., isolated from soil.</title>
        <authorList>
            <person name="Curtis S.M."/>
            <person name="Norton I."/>
            <person name="Everest G.J."/>
            <person name="Meyers P.R."/>
        </authorList>
    </citation>
    <scope>NUCLEOTIDE SEQUENCE [LARGE SCALE GENOMIC DNA]</scope>
    <source>
        <strain evidence="9 10">KCTC 29219</strain>
    </source>
</reference>
<dbReference type="SUPFAM" id="SSF161098">
    <property type="entry name" value="MetI-like"/>
    <property type="match status" value="1"/>
</dbReference>
<evidence type="ECO:0000256" key="5">
    <source>
        <dbReference type="ARBA" id="ARBA00022989"/>
    </source>
</evidence>
<feature type="transmembrane region" description="Helical" evidence="7">
    <location>
        <begin position="264"/>
        <end position="287"/>
    </location>
</feature>
<feature type="transmembrane region" description="Helical" evidence="7">
    <location>
        <begin position="212"/>
        <end position="232"/>
    </location>
</feature>
<dbReference type="Gene3D" id="1.10.3720.10">
    <property type="entry name" value="MetI-like"/>
    <property type="match status" value="1"/>
</dbReference>
<sequence>MQNKYRLAPRNPLHVLLFAVPGAVLYAVFVLWPLLLALWSSFTDEDAYRLTTSFVGFDNYGRLFTDPAYLQTLRNTVILALICIVVPNALGLGIAVLLDRAGWAFNVMRAVFFIPVILSSVVVAVIWQQMLKDDGLINASLRAFGVADPPGWLSDPSLALYSVGWITAWQAVGTCVVLYLAGLQSIPKELLEAASIDGAGPVRRFRAVTWPLLAPSVTIMTVLSMIGGFKIYDQVKVMTNGGPGVGTTSTLAFDVVRTGIDAGAVGYGAAKAAAMFFMIAAISLLAIRVMRRREVDL</sequence>
<dbReference type="PANTHER" id="PTHR30193:SF37">
    <property type="entry name" value="INNER MEMBRANE ABC TRANSPORTER PERMEASE PROTEIN YCJO"/>
    <property type="match status" value="1"/>
</dbReference>
<feature type="transmembrane region" description="Helical" evidence="7">
    <location>
        <begin position="12"/>
        <end position="35"/>
    </location>
</feature>
<dbReference type="InterPro" id="IPR000515">
    <property type="entry name" value="MetI-like"/>
</dbReference>
<evidence type="ECO:0000313" key="9">
    <source>
        <dbReference type="EMBL" id="TCC02476.1"/>
    </source>
</evidence>
<dbReference type="PROSITE" id="PS50928">
    <property type="entry name" value="ABC_TM1"/>
    <property type="match status" value="1"/>
</dbReference>